<feature type="transmembrane region" description="Helical" evidence="1">
    <location>
        <begin position="62"/>
        <end position="86"/>
    </location>
</feature>
<dbReference type="RefSeq" id="WP_264793168.1">
    <property type="nucleotide sequence ID" value="NZ_AP026867.1"/>
</dbReference>
<dbReference type="InterPro" id="IPR021257">
    <property type="entry name" value="DUF2809"/>
</dbReference>
<reference evidence="2" key="1">
    <citation type="submission" date="2022-09" db="EMBL/GenBank/DDBJ databases">
        <title>Aureispira anguillicida sp. nov., isolated from Leptocephalus of Japanese eel Anguilla japonica.</title>
        <authorList>
            <person name="Yuasa K."/>
            <person name="Mekata T."/>
            <person name="Ikunari K."/>
        </authorList>
    </citation>
    <scope>NUCLEOTIDE SEQUENCE</scope>
    <source>
        <strain evidence="2">EL160426</strain>
    </source>
</reference>
<keyword evidence="1" id="KW-0812">Transmembrane</keyword>
<feature type="transmembrane region" description="Helical" evidence="1">
    <location>
        <begin position="32"/>
        <end position="50"/>
    </location>
</feature>
<accession>A0A915YFI3</accession>
<keyword evidence="3" id="KW-1185">Reference proteome</keyword>
<gene>
    <name evidence="2" type="ORF">AsAng_0027630</name>
</gene>
<dbReference type="Pfam" id="PF10990">
    <property type="entry name" value="DUF2809"/>
    <property type="match status" value="1"/>
</dbReference>
<proteinExistence type="predicted"/>
<evidence type="ECO:0000313" key="3">
    <source>
        <dbReference type="Proteomes" id="UP001060919"/>
    </source>
</evidence>
<feature type="transmembrane region" description="Helical" evidence="1">
    <location>
        <begin position="106"/>
        <end position="123"/>
    </location>
</feature>
<evidence type="ECO:0000256" key="1">
    <source>
        <dbReference type="SAM" id="Phobius"/>
    </source>
</evidence>
<protein>
    <submittedName>
        <fullName evidence="2">DUF2809 domain-containing protein</fullName>
    </submittedName>
</protein>
<dbReference type="Proteomes" id="UP001060919">
    <property type="component" value="Chromosome"/>
</dbReference>
<keyword evidence="1" id="KW-1133">Transmembrane helix</keyword>
<organism evidence="2 3">
    <name type="scientific">Aureispira anguillae</name>
    <dbReference type="NCBI Taxonomy" id="2864201"/>
    <lineage>
        <taxon>Bacteria</taxon>
        <taxon>Pseudomonadati</taxon>
        <taxon>Bacteroidota</taxon>
        <taxon>Saprospiria</taxon>
        <taxon>Saprospirales</taxon>
        <taxon>Saprospiraceae</taxon>
        <taxon>Aureispira</taxon>
    </lineage>
</organism>
<name>A0A915YFI3_9BACT</name>
<keyword evidence="1" id="KW-0472">Membrane</keyword>
<sequence length="131" mass="15083">MKRNKIYYLILIVSTIILGLATRHYSNYLPSIINLGLGDLLWALMVYWIIGFLFPRYSIQKLALISLSICFLIEFSQLCQVDWLNAMRSNRFGSLVLGKGFLWTDLLAYTIGIGIGMTSELYLEKNYLSQE</sequence>
<dbReference type="KEGG" id="aup:AsAng_0027630"/>
<evidence type="ECO:0000313" key="2">
    <source>
        <dbReference type="EMBL" id="BDS12048.1"/>
    </source>
</evidence>
<dbReference type="AlphaFoldDB" id="A0A915YFI3"/>
<feature type="transmembrane region" description="Helical" evidence="1">
    <location>
        <begin position="7"/>
        <end position="26"/>
    </location>
</feature>
<dbReference type="EMBL" id="AP026867">
    <property type="protein sequence ID" value="BDS12048.1"/>
    <property type="molecule type" value="Genomic_DNA"/>
</dbReference>